<comment type="caution">
    <text evidence="2">The sequence shown here is derived from an EMBL/GenBank/DDBJ whole genome shotgun (WGS) entry which is preliminary data.</text>
</comment>
<sequence>MSIEILPTEILIQVLDDASLEIGDLAVISRVSHRWYSAVVPVLYKRFTFRYSHSLKEEDLKRLESFKKHGHHVKHLSLHIKDWRDESDSDFDSDSESESSCITDTGAYLGILGSFNEVTHIEHYDIDIRAITWPVFWTILNYLVSAKRKLISLTIRRGIHWNIQPCSDHDINPEKLLPTPRLPNLTSFSFQVKNRRSGPDSIGSFPSFRNNLVLALGESCRSVSNLQLHIKIFEAPDTEKSIDLWNTDLPLIPVDNVKELKYVLLPGLIPPPRLLGTGFEDTRVLTTASWVCGRWLNWAWEQIPPGKSLNYFGNLETLRITDTLQTGGSGEFEKNLELVTRHLPKLESLILEDDERQFSISRKPDGSPIWKEVSFVV</sequence>
<accession>A0AAV9WHA0</accession>
<dbReference type="InterPro" id="IPR036047">
    <property type="entry name" value="F-box-like_dom_sf"/>
</dbReference>
<proteinExistence type="predicted"/>
<keyword evidence="3" id="KW-1185">Reference proteome</keyword>
<protein>
    <recommendedName>
        <fullName evidence="1">F-box domain-containing protein</fullName>
    </recommendedName>
</protein>
<organism evidence="2 3">
    <name type="scientific">Arthrobotrys musiformis</name>
    <dbReference type="NCBI Taxonomy" id="47236"/>
    <lineage>
        <taxon>Eukaryota</taxon>
        <taxon>Fungi</taxon>
        <taxon>Dikarya</taxon>
        <taxon>Ascomycota</taxon>
        <taxon>Pezizomycotina</taxon>
        <taxon>Orbiliomycetes</taxon>
        <taxon>Orbiliales</taxon>
        <taxon>Orbiliaceae</taxon>
        <taxon>Arthrobotrys</taxon>
    </lineage>
</organism>
<dbReference type="InterPro" id="IPR001810">
    <property type="entry name" value="F-box_dom"/>
</dbReference>
<dbReference type="AlphaFoldDB" id="A0AAV9WHA0"/>
<dbReference type="Proteomes" id="UP001370758">
    <property type="component" value="Unassembled WGS sequence"/>
</dbReference>
<gene>
    <name evidence="2" type="ORF">TWF481_003660</name>
</gene>
<evidence type="ECO:0000259" key="1">
    <source>
        <dbReference type="Pfam" id="PF12937"/>
    </source>
</evidence>
<evidence type="ECO:0000313" key="3">
    <source>
        <dbReference type="Proteomes" id="UP001370758"/>
    </source>
</evidence>
<dbReference type="SUPFAM" id="SSF81383">
    <property type="entry name" value="F-box domain"/>
    <property type="match status" value="1"/>
</dbReference>
<evidence type="ECO:0000313" key="2">
    <source>
        <dbReference type="EMBL" id="KAK6508893.1"/>
    </source>
</evidence>
<feature type="domain" description="F-box" evidence="1">
    <location>
        <begin position="4"/>
        <end position="50"/>
    </location>
</feature>
<dbReference type="Pfam" id="PF12937">
    <property type="entry name" value="F-box-like"/>
    <property type="match status" value="1"/>
</dbReference>
<dbReference type="CDD" id="cd09917">
    <property type="entry name" value="F-box_SF"/>
    <property type="match status" value="1"/>
</dbReference>
<name>A0AAV9WHA0_9PEZI</name>
<reference evidence="2 3" key="1">
    <citation type="submission" date="2023-08" db="EMBL/GenBank/DDBJ databases">
        <authorList>
            <person name="Palmer J.M."/>
        </authorList>
    </citation>
    <scope>NUCLEOTIDE SEQUENCE [LARGE SCALE GENOMIC DNA]</scope>
    <source>
        <strain evidence="2 3">TWF481</strain>
    </source>
</reference>
<dbReference type="EMBL" id="JAVHJL010000002">
    <property type="protein sequence ID" value="KAK6508893.1"/>
    <property type="molecule type" value="Genomic_DNA"/>
</dbReference>